<feature type="compositionally biased region" description="Polar residues" evidence="1">
    <location>
        <begin position="612"/>
        <end position="623"/>
    </location>
</feature>
<dbReference type="Proteomes" id="UP000274922">
    <property type="component" value="Unassembled WGS sequence"/>
</dbReference>
<accession>A0A4P9X3H1</accession>
<feature type="region of interest" description="Disordered" evidence="1">
    <location>
        <begin position="158"/>
        <end position="245"/>
    </location>
</feature>
<feature type="compositionally biased region" description="Low complexity" evidence="1">
    <location>
        <begin position="725"/>
        <end position="745"/>
    </location>
</feature>
<sequence>MASSKPLSADDSDRELRDAKDDRVELDETPAAHPAYPLREPPATHPVPTQAAPTDPAPSSSASSPAPSAPPSIRLNLPDLLDDKYPSPYSRDDFHAYLKKELACEHLEFCEAVRAYHAQYERLVFEHAGAIGVIQATPISSQRDIVASSATVSTARETLSPTAMTMTSPATAASSSTPPAASTVTTTTTTTTAAAAAAAPSVEAHTTPKRSSFWSHLGRKKSNPDPQDVLKAAAQHHEARSAAPSAAASLSLNTAAIPAATATATATTTPAAGAAILGSSLASVHSEPGYGGTAASRTESLSASSSSTSYYRRVNSAYATAQTGPISLVPPVPASTVAEMKDICDRILSVFILPDSPREINISSQMRQTLCHEIQVLEHYHPQVFEAVSAFVLNMLRVEHFIGFQKSVARQIAAECEQVNTSTVPRASVARVGFVRRSRASSSVHIDDALTLMGSHARTKIARGSSRNTPSSFVDKLQSMLMRETSSTDLAGPLESAETMPGTASDHTLPLCIASGNSNDYIPSYSQRSVVRGSAQSMNVASGAAAAPAGCTKPAASSSPPSDPDSAANAATVMAAATVTATASTEAAAPATAIATNIHASPDASATEVANAESTTNDVTDASTAPAASEMPACDAPAPEAPEHKASMVAVAAPIPEGVTANPDPASTLCADVTLGDATSAAPVPSSEPGSVRELAHAPQPVQTIPPASSSEPQLALPPPPQPTSEPTSEPTSGLSSEQSSERSPAPTPVPTPVPALKQEPATLSERRPTVAAIQPGTRKPSIVPPCGPAGATVVAAESKSLDSLAALDPRLLGAGGPAAAWRSTATSAASLSAMSMAVPAIALDTIKQKLKIFKIPEHPVLEGRPAGTPAPHDATNRDQRSAMTTPGATTPSL</sequence>
<organism evidence="3 4">
    <name type="scientific">Caulochytrium protostelioides</name>
    <dbReference type="NCBI Taxonomy" id="1555241"/>
    <lineage>
        <taxon>Eukaryota</taxon>
        <taxon>Fungi</taxon>
        <taxon>Fungi incertae sedis</taxon>
        <taxon>Chytridiomycota</taxon>
        <taxon>Chytridiomycota incertae sedis</taxon>
        <taxon>Chytridiomycetes</taxon>
        <taxon>Caulochytriales</taxon>
        <taxon>Caulochytriaceae</taxon>
        <taxon>Caulochytrium</taxon>
    </lineage>
</organism>
<name>A0A4P9X3H1_9FUNG</name>
<feature type="compositionally biased region" description="Low complexity" evidence="1">
    <location>
        <begin position="706"/>
        <end position="715"/>
    </location>
</feature>
<dbReference type="EMBL" id="ML014274">
    <property type="protein sequence ID" value="RKO99579.1"/>
    <property type="molecule type" value="Genomic_DNA"/>
</dbReference>
<protein>
    <recommendedName>
        <fullName evidence="2">RGS domain-containing protein</fullName>
    </recommendedName>
</protein>
<dbReference type="Gene3D" id="1.10.167.10">
    <property type="entry name" value="Regulator of G-protein Signalling 4, domain 2"/>
    <property type="match status" value="2"/>
</dbReference>
<feature type="region of interest" description="Disordered" evidence="1">
    <location>
        <begin position="860"/>
        <end position="894"/>
    </location>
</feature>
<dbReference type="InterPro" id="IPR016137">
    <property type="entry name" value="RGS"/>
</dbReference>
<dbReference type="InterPro" id="IPR036305">
    <property type="entry name" value="RGS_sf"/>
</dbReference>
<reference evidence="4" key="1">
    <citation type="journal article" date="2018" name="Nat. Microbiol.">
        <title>Leveraging single-cell genomics to expand the fungal tree of life.</title>
        <authorList>
            <person name="Ahrendt S.R."/>
            <person name="Quandt C.A."/>
            <person name="Ciobanu D."/>
            <person name="Clum A."/>
            <person name="Salamov A."/>
            <person name="Andreopoulos B."/>
            <person name="Cheng J.F."/>
            <person name="Woyke T."/>
            <person name="Pelin A."/>
            <person name="Henrissat B."/>
            <person name="Reynolds N.K."/>
            <person name="Benny G.L."/>
            <person name="Smith M.E."/>
            <person name="James T.Y."/>
            <person name="Grigoriev I.V."/>
        </authorList>
    </citation>
    <scope>NUCLEOTIDE SEQUENCE [LARGE SCALE GENOMIC DNA]</scope>
    <source>
        <strain evidence="4">ATCC 52028</strain>
    </source>
</reference>
<feature type="region of interest" description="Disordered" evidence="1">
    <location>
        <begin position="680"/>
        <end position="786"/>
    </location>
</feature>
<dbReference type="Pfam" id="PF00615">
    <property type="entry name" value="RGS"/>
    <property type="match status" value="1"/>
</dbReference>
<dbReference type="OrthoDB" id="2114679at2759"/>
<feature type="domain" description="RGS" evidence="2">
    <location>
        <begin position="338"/>
        <end position="407"/>
    </location>
</feature>
<feature type="compositionally biased region" description="Low complexity" evidence="1">
    <location>
        <begin position="51"/>
        <end position="66"/>
    </location>
</feature>
<proteinExistence type="predicted"/>
<gene>
    <name evidence="3" type="ORF">CXG81DRAFT_27674</name>
</gene>
<feature type="compositionally biased region" description="Low complexity" evidence="1">
    <location>
        <begin position="160"/>
        <end position="202"/>
    </location>
</feature>
<dbReference type="AlphaFoldDB" id="A0A4P9X3H1"/>
<feature type="region of interest" description="Disordered" evidence="1">
    <location>
        <begin position="605"/>
        <end position="640"/>
    </location>
</feature>
<evidence type="ECO:0000313" key="3">
    <source>
        <dbReference type="EMBL" id="RKO99579.1"/>
    </source>
</evidence>
<evidence type="ECO:0000256" key="1">
    <source>
        <dbReference type="SAM" id="MobiDB-lite"/>
    </source>
</evidence>
<keyword evidence="4" id="KW-1185">Reference proteome</keyword>
<feature type="region of interest" description="Disordered" evidence="1">
    <location>
        <begin position="548"/>
        <end position="569"/>
    </location>
</feature>
<dbReference type="SUPFAM" id="SSF48097">
    <property type="entry name" value="Regulator of G-protein signaling, RGS"/>
    <property type="match status" value="1"/>
</dbReference>
<evidence type="ECO:0000313" key="4">
    <source>
        <dbReference type="Proteomes" id="UP000274922"/>
    </source>
</evidence>
<feature type="compositionally biased region" description="Basic and acidic residues" evidence="1">
    <location>
        <begin position="14"/>
        <end position="23"/>
    </location>
</feature>
<dbReference type="InterPro" id="IPR044926">
    <property type="entry name" value="RGS_subdomain_2"/>
</dbReference>
<feature type="compositionally biased region" description="Polar residues" evidence="1">
    <location>
        <begin position="882"/>
        <end position="894"/>
    </location>
</feature>
<feature type="region of interest" description="Disordered" evidence="1">
    <location>
        <begin position="1"/>
        <end position="80"/>
    </location>
</feature>
<evidence type="ECO:0000259" key="2">
    <source>
        <dbReference type="Pfam" id="PF00615"/>
    </source>
</evidence>